<keyword evidence="1" id="KW-0808">Transferase</keyword>
<organism evidence="4 5">
    <name type="scientific">Hyphomonas jannaschiana VP2</name>
    <dbReference type="NCBI Taxonomy" id="1280952"/>
    <lineage>
        <taxon>Bacteria</taxon>
        <taxon>Pseudomonadati</taxon>
        <taxon>Pseudomonadota</taxon>
        <taxon>Alphaproteobacteria</taxon>
        <taxon>Hyphomonadales</taxon>
        <taxon>Hyphomonadaceae</taxon>
        <taxon>Hyphomonas</taxon>
    </lineage>
</organism>
<dbReference type="CDD" id="cd04301">
    <property type="entry name" value="NAT_SF"/>
    <property type="match status" value="1"/>
</dbReference>
<dbReference type="OrthoDB" id="273614at2"/>
<dbReference type="InterPro" id="IPR016181">
    <property type="entry name" value="Acyl_CoA_acyltransferase"/>
</dbReference>
<dbReference type="InterPro" id="IPR050832">
    <property type="entry name" value="Bact_Acetyltransf"/>
</dbReference>
<keyword evidence="2" id="KW-0012">Acyltransferase</keyword>
<dbReference type="STRING" id="1280952.HJA_10029"/>
<dbReference type="Gene3D" id="3.40.630.30">
    <property type="match status" value="1"/>
</dbReference>
<dbReference type="AlphaFoldDB" id="A0A059FDJ5"/>
<name>A0A059FDJ5_9PROT</name>
<dbReference type="EMBL" id="ARYJ01000005">
    <property type="protein sequence ID" value="KCZ88699.1"/>
    <property type="molecule type" value="Genomic_DNA"/>
</dbReference>
<dbReference type="SUPFAM" id="SSF55729">
    <property type="entry name" value="Acyl-CoA N-acyltransferases (Nat)"/>
    <property type="match status" value="1"/>
</dbReference>
<comment type="caution">
    <text evidence="4">The sequence shown here is derived from an EMBL/GenBank/DDBJ whole genome shotgun (WGS) entry which is preliminary data.</text>
</comment>
<dbReference type="RefSeq" id="WP_051597563.1">
    <property type="nucleotide sequence ID" value="NZ_ARYJ01000005.1"/>
</dbReference>
<gene>
    <name evidence="4" type="ORF">HJA_10029</name>
</gene>
<evidence type="ECO:0000256" key="1">
    <source>
        <dbReference type="ARBA" id="ARBA00022679"/>
    </source>
</evidence>
<sequence>MTKAFHIRSDWREGDVERIVDLHRRGYEQEGGHHYGADFLDHVRHTVEEADIPSHPASRVWFAEMDGETVGCAAVVDRGDAGQLRWVVLTPETRGLGIGGKLLDAAMKHAEAQDWQSIYLETTDGLEASMALYKRLGFEIEVAEDRPLWHGGGRFLQMRRPL</sequence>
<evidence type="ECO:0000313" key="5">
    <source>
        <dbReference type="Proteomes" id="UP000024816"/>
    </source>
</evidence>
<reference evidence="4 5" key="1">
    <citation type="journal article" date="2014" name="Antonie Van Leeuwenhoek">
        <title>Hyphomonas beringensis sp. nov. and Hyphomonas chukchiensis sp. nov., isolated from surface seawater of the Bering Sea and Chukchi Sea.</title>
        <authorList>
            <person name="Li C."/>
            <person name="Lai Q."/>
            <person name="Li G."/>
            <person name="Dong C."/>
            <person name="Wang J."/>
            <person name="Liao Y."/>
            <person name="Shao Z."/>
        </authorList>
    </citation>
    <scope>NUCLEOTIDE SEQUENCE [LARGE SCALE GENOMIC DNA]</scope>
    <source>
        <strain evidence="4 5">VP2</strain>
    </source>
</reference>
<dbReference type="GO" id="GO:0016747">
    <property type="term" value="F:acyltransferase activity, transferring groups other than amino-acyl groups"/>
    <property type="evidence" value="ECO:0007669"/>
    <property type="project" value="InterPro"/>
</dbReference>
<dbReference type="PANTHER" id="PTHR43877">
    <property type="entry name" value="AMINOALKYLPHOSPHONATE N-ACETYLTRANSFERASE-RELATED-RELATED"/>
    <property type="match status" value="1"/>
</dbReference>
<dbReference type="eggNOG" id="COG0456">
    <property type="taxonomic scope" value="Bacteria"/>
</dbReference>
<protein>
    <submittedName>
        <fullName evidence="4">Transcriptional regulator</fullName>
    </submittedName>
</protein>
<feature type="domain" description="N-acetyltransferase" evidence="3">
    <location>
        <begin position="5"/>
        <end position="162"/>
    </location>
</feature>
<dbReference type="InterPro" id="IPR000182">
    <property type="entry name" value="GNAT_dom"/>
</dbReference>
<evidence type="ECO:0000256" key="2">
    <source>
        <dbReference type="ARBA" id="ARBA00023315"/>
    </source>
</evidence>
<evidence type="ECO:0000259" key="3">
    <source>
        <dbReference type="PROSITE" id="PS51186"/>
    </source>
</evidence>
<evidence type="ECO:0000313" key="4">
    <source>
        <dbReference type="EMBL" id="KCZ88699.1"/>
    </source>
</evidence>
<accession>A0A059FDJ5</accession>
<dbReference type="PROSITE" id="PS51186">
    <property type="entry name" value="GNAT"/>
    <property type="match status" value="1"/>
</dbReference>
<dbReference type="Proteomes" id="UP000024816">
    <property type="component" value="Unassembled WGS sequence"/>
</dbReference>
<dbReference type="PATRIC" id="fig|1280952.3.peg.2002"/>
<keyword evidence="5" id="KW-1185">Reference proteome</keyword>
<proteinExistence type="predicted"/>
<dbReference type="Pfam" id="PF00583">
    <property type="entry name" value="Acetyltransf_1"/>
    <property type="match status" value="1"/>
</dbReference>